<dbReference type="PROSITE" id="PS51007">
    <property type="entry name" value="CYTC"/>
    <property type="match status" value="1"/>
</dbReference>
<sequence length="132" mass="14171">MKWVSIGMGIAAGMATMAHAADATHGRDLYQEHCATCHGIDLDGNGPMSGVMIIKPSSLNDLTTQNSGVFPAERVSKRIDGRDPLVAHGSPMPVYGHFFEGPNVRYKTGSGEKLKLSRPVADLMAYLESVQK</sequence>
<keyword evidence="8" id="KW-1185">Reference proteome</keyword>
<dbReference type="Gene3D" id="1.10.760.10">
    <property type="entry name" value="Cytochrome c-like domain"/>
    <property type="match status" value="1"/>
</dbReference>
<evidence type="ECO:0000313" key="7">
    <source>
        <dbReference type="EMBL" id="CUJ89203.1"/>
    </source>
</evidence>
<keyword evidence="5" id="KW-0732">Signal</keyword>
<keyword evidence="1 4" id="KW-0349">Heme</keyword>
<dbReference type="SUPFAM" id="SSF46626">
    <property type="entry name" value="Cytochrome c"/>
    <property type="match status" value="1"/>
</dbReference>
<name>A0A0P1INF6_9RHOB</name>
<evidence type="ECO:0000259" key="6">
    <source>
        <dbReference type="PROSITE" id="PS51007"/>
    </source>
</evidence>
<dbReference type="EMBL" id="CYTW01000001">
    <property type="protein sequence ID" value="CUJ89203.1"/>
    <property type="molecule type" value="Genomic_DNA"/>
</dbReference>
<dbReference type="RefSeq" id="WP_058310212.1">
    <property type="nucleotide sequence ID" value="NZ_CYTW01000001.1"/>
</dbReference>
<feature type="signal peptide" evidence="5">
    <location>
        <begin position="1"/>
        <end position="20"/>
    </location>
</feature>
<dbReference type="Pfam" id="PF13442">
    <property type="entry name" value="Cytochrome_CBB3"/>
    <property type="match status" value="1"/>
</dbReference>
<evidence type="ECO:0000256" key="1">
    <source>
        <dbReference type="ARBA" id="ARBA00022617"/>
    </source>
</evidence>
<dbReference type="STRING" id="1715693.PH7735_01047"/>
<evidence type="ECO:0000256" key="5">
    <source>
        <dbReference type="SAM" id="SignalP"/>
    </source>
</evidence>
<evidence type="ECO:0000313" key="8">
    <source>
        <dbReference type="Proteomes" id="UP000051870"/>
    </source>
</evidence>
<dbReference type="GO" id="GO:0020037">
    <property type="term" value="F:heme binding"/>
    <property type="evidence" value="ECO:0007669"/>
    <property type="project" value="InterPro"/>
</dbReference>
<protein>
    <submittedName>
        <fullName evidence="7">Cytochrome c, mono-and diheme variants</fullName>
    </submittedName>
</protein>
<evidence type="ECO:0000256" key="3">
    <source>
        <dbReference type="ARBA" id="ARBA00023004"/>
    </source>
</evidence>
<dbReference type="GeneID" id="83880111"/>
<dbReference type="GO" id="GO:0046872">
    <property type="term" value="F:metal ion binding"/>
    <property type="evidence" value="ECO:0007669"/>
    <property type="project" value="UniProtKB-KW"/>
</dbReference>
<dbReference type="InterPro" id="IPR036909">
    <property type="entry name" value="Cyt_c-like_dom_sf"/>
</dbReference>
<organism evidence="7 8">
    <name type="scientific">Shimia thalassica</name>
    <dbReference type="NCBI Taxonomy" id="1715693"/>
    <lineage>
        <taxon>Bacteria</taxon>
        <taxon>Pseudomonadati</taxon>
        <taxon>Pseudomonadota</taxon>
        <taxon>Alphaproteobacteria</taxon>
        <taxon>Rhodobacterales</taxon>
        <taxon>Roseobacteraceae</taxon>
    </lineage>
</organism>
<dbReference type="Proteomes" id="UP000051870">
    <property type="component" value="Unassembled WGS sequence"/>
</dbReference>
<reference evidence="8" key="1">
    <citation type="submission" date="2015-09" db="EMBL/GenBank/DDBJ databases">
        <authorList>
            <person name="Rodrigo-Torres Lidia"/>
            <person name="Arahal R.David."/>
        </authorList>
    </citation>
    <scope>NUCLEOTIDE SEQUENCE [LARGE SCALE GENOMIC DNA]</scope>
    <source>
        <strain evidence="8">CECT 7735</strain>
    </source>
</reference>
<proteinExistence type="predicted"/>
<evidence type="ECO:0000256" key="4">
    <source>
        <dbReference type="PROSITE-ProRule" id="PRU00433"/>
    </source>
</evidence>
<dbReference type="InterPro" id="IPR009056">
    <property type="entry name" value="Cyt_c-like_dom"/>
</dbReference>
<dbReference type="AlphaFoldDB" id="A0A0P1INF6"/>
<feature type="chain" id="PRO_5006065446" evidence="5">
    <location>
        <begin position="21"/>
        <end position="132"/>
    </location>
</feature>
<keyword evidence="2 4" id="KW-0479">Metal-binding</keyword>
<gene>
    <name evidence="7" type="ORF">PH7735_01047</name>
</gene>
<evidence type="ECO:0000256" key="2">
    <source>
        <dbReference type="ARBA" id="ARBA00022723"/>
    </source>
</evidence>
<feature type="domain" description="Cytochrome c" evidence="6">
    <location>
        <begin position="21"/>
        <end position="131"/>
    </location>
</feature>
<accession>A0A0P1INF6</accession>
<dbReference type="GO" id="GO:0009055">
    <property type="term" value="F:electron transfer activity"/>
    <property type="evidence" value="ECO:0007669"/>
    <property type="project" value="InterPro"/>
</dbReference>
<keyword evidence="3 4" id="KW-0408">Iron</keyword>